<name>A0ABN2SIN2_9PSEU</name>
<evidence type="ECO:0000313" key="2">
    <source>
        <dbReference type="Proteomes" id="UP001501116"/>
    </source>
</evidence>
<dbReference type="Gene3D" id="1.50.10.10">
    <property type="match status" value="1"/>
</dbReference>
<comment type="caution">
    <text evidence="1">The sequence shown here is derived from an EMBL/GenBank/DDBJ whole genome shotgun (WGS) entry which is preliminary data.</text>
</comment>
<organism evidence="1 2">
    <name type="scientific">Amycolatopsis minnesotensis</name>
    <dbReference type="NCBI Taxonomy" id="337894"/>
    <lineage>
        <taxon>Bacteria</taxon>
        <taxon>Bacillati</taxon>
        <taxon>Actinomycetota</taxon>
        <taxon>Actinomycetes</taxon>
        <taxon>Pseudonocardiales</taxon>
        <taxon>Pseudonocardiaceae</taxon>
        <taxon>Amycolatopsis</taxon>
    </lineage>
</organism>
<keyword evidence="2" id="KW-1185">Reference proteome</keyword>
<dbReference type="InterPro" id="IPR008928">
    <property type="entry name" value="6-hairpin_glycosidase_sf"/>
</dbReference>
<accession>A0ABN2SIN2</accession>
<dbReference type="SUPFAM" id="SSF48208">
    <property type="entry name" value="Six-hairpin glycosidases"/>
    <property type="match status" value="1"/>
</dbReference>
<sequence>MGLTAAGHHEEAYAAYDWLARTQNADGSWYAEYHDGTVADSARDLNFTAYIAVGAHHFALSTKDRRIAGRWWPAVEGALDFVTGHQRDGGEFPWRIGAKRAALLAGNCSIAHALANGLALADELGHAKPDWRRARERVLGAITGAPEAFEPKPHAMDWYYPVLCGARDRLADRWDEFVVPDLGVRCEHTQPWVTGGETAELALVLAARGDRRRARALLRTLDRLRHDDGSYWTGYQFENDDLWPLERTTWTAGAVLLASAAADGDPATVAVFGAGERHSRVSPAAL</sequence>
<protein>
    <submittedName>
        <fullName evidence="1">Prenyltransferase</fullName>
    </submittedName>
</protein>
<gene>
    <name evidence="1" type="ORF">GCM10009754_76520</name>
</gene>
<dbReference type="EMBL" id="BAAANN010000045">
    <property type="protein sequence ID" value="GAA1987121.1"/>
    <property type="molecule type" value="Genomic_DNA"/>
</dbReference>
<evidence type="ECO:0000313" key="1">
    <source>
        <dbReference type="EMBL" id="GAA1987121.1"/>
    </source>
</evidence>
<dbReference type="Proteomes" id="UP001501116">
    <property type="component" value="Unassembled WGS sequence"/>
</dbReference>
<dbReference type="InterPro" id="IPR012341">
    <property type="entry name" value="6hp_glycosidase-like_sf"/>
</dbReference>
<reference evidence="1 2" key="1">
    <citation type="journal article" date="2019" name="Int. J. Syst. Evol. Microbiol.">
        <title>The Global Catalogue of Microorganisms (GCM) 10K type strain sequencing project: providing services to taxonomists for standard genome sequencing and annotation.</title>
        <authorList>
            <consortium name="The Broad Institute Genomics Platform"/>
            <consortium name="The Broad Institute Genome Sequencing Center for Infectious Disease"/>
            <person name="Wu L."/>
            <person name="Ma J."/>
        </authorList>
    </citation>
    <scope>NUCLEOTIDE SEQUENCE [LARGE SCALE GENOMIC DNA]</scope>
    <source>
        <strain evidence="1 2">JCM 14545</strain>
    </source>
</reference>
<proteinExistence type="predicted"/>